<gene>
    <name evidence="3" type="ORF">ABFV72_04730</name>
</gene>
<feature type="domain" description="Fatty acid desaturase" evidence="2">
    <location>
        <begin position="133"/>
        <end position="405"/>
    </location>
</feature>
<name>A0ABV0D5Z4_9GAMM</name>
<dbReference type="InterPro" id="IPR005804">
    <property type="entry name" value="FA_desaturase_dom"/>
</dbReference>
<dbReference type="EC" id="1.14.19.-" evidence="3"/>
<keyword evidence="4" id="KW-1185">Reference proteome</keyword>
<proteinExistence type="predicted"/>
<feature type="compositionally biased region" description="Polar residues" evidence="1">
    <location>
        <begin position="46"/>
        <end position="62"/>
    </location>
</feature>
<sequence length="486" mass="54680">MRLLPPVTTPQSAVPILTPLSDAQLAKNAPLPLTPQTPYSQLNDKAINDSVQPDTSTRTRYPTVTDAPLSKPQSDALAAELNALYKSVMDSLGSEDARYIQRIYATVVYSEVIARGLLAAAGRMPSKRSLVATWLLGTSLLSFSKILNNMELGHNVMHGQYDWMQHPHLNSQKFDWDIVCPAPLWQHSHNYLHHTFTNIVGRDHDVGYHLIRVTDEQPWTPEDRYNMFSTAVLAFGFEWAVAFHDIQISADEYADSPNLHKIMQQKSRALFAKIGRQIGKDYIALPSVVALTLGRRSAFSTLSGNMTANTVRNLWTWAVIFCGHFTEQAHIYTHLDANESKGDWYVRQILGSSNIKGSKWFHLLTGNLSHQIEHHIFPDMPAGHYAKIAPQVQAICLKYGLSYNTGRFGTQLKQVLGRIYHFSKPSEKEWQAYVQSTKNADSTTHKDDRSAANLENKLEDKLAIENTGGLTRFLPPVVRKAISYAW</sequence>
<protein>
    <submittedName>
        <fullName evidence="3">Acyl-CoA desaturase</fullName>
        <ecNumber evidence="3">1.14.19.-</ecNumber>
    </submittedName>
</protein>
<dbReference type="PANTHER" id="PTHR19353">
    <property type="entry name" value="FATTY ACID DESATURASE 2"/>
    <property type="match status" value="1"/>
</dbReference>
<organism evidence="3 4">
    <name type="scientific">Psychrobacter proteolyticus</name>
    <dbReference type="NCBI Taxonomy" id="147825"/>
    <lineage>
        <taxon>Bacteria</taxon>
        <taxon>Pseudomonadati</taxon>
        <taxon>Pseudomonadota</taxon>
        <taxon>Gammaproteobacteria</taxon>
        <taxon>Moraxellales</taxon>
        <taxon>Moraxellaceae</taxon>
        <taxon>Psychrobacter</taxon>
    </lineage>
</organism>
<dbReference type="Proteomes" id="UP001414441">
    <property type="component" value="Unassembled WGS sequence"/>
</dbReference>
<comment type="caution">
    <text evidence="3">The sequence shown here is derived from an EMBL/GenBank/DDBJ whole genome shotgun (WGS) entry which is preliminary data.</text>
</comment>
<dbReference type="InterPro" id="IPR012171">
    <property type="entry name" value="Fatty_acid_desaturase"/>
</dbReference>
<dbReference type="RefSeq" id="WP_347162629.1">
    <property type="nucleotide sequence ID" value="NZ_JBDLOB010000002.1"/>
</dbReference>
<reference evidence="3 4" key="1">
    <citation type="submission" date="2024-05" db="EMBL/GenBank/DDBJ databases">
        <title>Genome sequencing of Marine Estuary Bacteria, Pseudoalteromonas distincta strain FA, Psychrobacter proteolyticus strain EA, and Shewanella baltica strain CA.</title>
        <authorList>
            <person name="Dieffenbach S.A."/>
            <person name="Maclea K.S."/>
        </authorList>
    </citation>
    <scope>NUCLEOTIDE SEQUENCE [LARGE SCALE GENOMIC DNA]</scope>
    <source>
        <strain evidence="3 4">EA</strain>
    </source>
</reference>
<dbReference type="EMBL" id="JBDLOB010000002">
    <property type="protein sequence ID" value="MEN8625308.1"/>
    <property type="molecule type" value="Genomic_DNA"/>
</dbReference>
<dbReference type="Pfam" id="PF00487">
    <property type="entry name" value="FA_desaturase"/>
    <property type="match status" value="1"/>
</dbReference>
<feature type="region of interest" description="Disordered" evidence="1">
    <location>
        <begin position="46"/>
        <end position="69"/>
    </location>
</feature>
<dbReference type="GO" id="GO:0016491">
    <property type="term" value="F:oxidoreductase activity"/>
    <property type="evidence" value="ECO:0007669"/>
    <property type="project" value="UniProtKB-KW"/>
</dbReference>
<evidence type="ECO:0000256" key="1">
    <source>
        <dbReference type="SAM" id="MobiDB-lite"/>
    </source>
</evidence>
<evidence type="ECO:0000259" key="2">
    <source>
        <dbReference type="Pfam" id="PF00487"/>
    </source>
</evidence>
<dbReference type="PANTHER" id="PTHR19353:SF84">
    <property type="entry name" value="ACYL-COA DELTA-9-DESATURASE, DESB"/>
    <property type="match status" value="1"/>
</dbReference>
<dbReference type="CDD" id="cd03506">
    <property type="entry name" value="Delta6-FADS-like"/>
    <property type="match status" value="1"/>
</dbReference>
<accession>A0ABV0D5Z4</accession>
<evidence type="ECO:0000313" key="3">
    <source>
        <dbReference type="EMBL" id="MEN8625308.1"/>
    </source>
</evidence>
<evidence type="ECO:0000313" key="4">
    <source>
        <dbReference type="Proteomes" id="UP001414441"/>
    </source>
</evidence>
<keyword evidence="3" id="KW-0560">Oxidoreductase</keyword>